<gene>
    <name evidence="1" type="ORF">GQF01_21225</name>
</gene>
<comment type="caution">
    <text evidence="1">The sequence shown here is derived from an EMBL/GenBank/DDBJ whole genome shotgun (WGS) entry which is preliminary data.</text>
</comment>
<accession>A0A6L8V2F3</accession>
<keyword evidence="2" id="KW-1185">Reference proteome</keyword>
<evidence type="ECO:0000313" key="2">
    <source>
        <dbReference type="Proteomes" id="UP000481087"/>
    </source>
</evidence>
<dbReference type="RefSeq" id="WP_161408716.1">
    <property type="nucleotide sequence ID" value="NZ_WTUZ01000022.1"/>
</dbReference>
<dbReference type="Proteomes" id="UP000481087">
    <property type="component" value="Unassembled WGS sequence"/>
</dbReference>
<evidence type="ECO:0000313" key="1">
    <source>
        <dbReference type="EMBL" id="MZQ84633.1"/>
    </source>
</evidence>
<proteinExistence type="predicted"/>
<dbReference type="EMBL" id="WTUZ01000022">
    <property type="protein sequence ID" value="MZQ84633.1"/>
    <property type="molecule type" value="Genomic_DNA"/>
</dbReference>
<dbReference type="AlphaFoldDB" id="A0A6L8V2F3"/>
<sequence>MMLTSLFTKIYMAMSGFKNNVLQLSGNPDILEDEAVAGTRIDMDEFPDLLHDISSIFEKGLSEQEIMIAQHTIEALSINGTTKFHYIVRMNAEVLGMTIIAVRDRPTSAVLCFVTEEKIAYHIQGVISVFHLPENQVLQ</sequence>
<reference evidence="1 2" key="1">
    <citation type="submission" date="2019-12" db="EMBL/GenBank/DDBJ databases">
        <title>Paenibacillus sp. nov. sp. isolated from soil.</title>
        <authorList>
            <person name="Kim J."/>
            <person name="Jeong S.E."/>
            <person name="Jung H.S."/>
            <person name="Jeon C.O."/>
        </authorList>
    </citation>
    <scope>NUCLEOTIDE SEQUENCE [LARGE SCALE GENOMIC DNA]</scope>
    <source>
        <strain evidence="1 2">5J-6</strain>
    </source>
</reference>
<name>A0A6L8V2F3_9BACL</name>
<organism evidence="1 2">
    <name type="scientific">Paenibacillus silvestris</name>
    <dbReference type="NCBI Taxonomy" id="2606219"/>
    <lineage>
        <taxon>Bacteria</taxon>
        <taxon>Bacillati</taxon>
        <taxon>Bacillota</taxon>
        <taxon>Bacilli</taxon>
        <taxon>Bacillales</taxon>
        <taxon>Paenibacillaceae</taxon>
        <taxon>Paenibacillus</taxon>
    </lineage>
</organism>
<protein>
    <submittedName>
        <fullName evidence="1">Uncharacterized protein</fullName>
    </submittedName>
</protein>